<dbReference type="EMBL" id="HG994580">
    <property type="protein sequence ID" value="CAF2762814.1"/>
    <property type="molecule type" value="Genomic_DNA"/>
</dbReference>
<gene>
    <name evidence="1" type="ORF">LSAA_531</name>
</gene>
<dbReference type="Proteomes" id="UP000675881">
    <property type="component" value="Chromosome 1"/>
</dbReference>
<protein>
    <submittedName>
        <fullName evidence="1">(salmon louse) hypothetical protein</fullName>
    </submittedName>
</protein>
<dbReference type="PANTHER" id="PTHR45913:SF19">
    <property type="entry name" value="LOW QUALITY PROTEIN: ZINC FINGER BED DOMAIN-CONTAINING PROTEIN 5-LIKE"/>
    <property type="match status" value="1"/>
</dbReference>
<organism evidence="1 2">
    <name type="scientific">Lepeophtheirus salmonis</name>
    <name type="common">Salmon louse</name>
    <name type="synonym">Caligus salmonis</name>
    <dbReference type="NCBI Taxonomy" id="72036"/>
    <lineage>
        <taxon>Eukaryota</taxon>
        <taxon>Metazoa</taxon>
        <taxon>Ecdysozoa</taxon>
        <taxon>Arthropoda</taxon>
        <taxon>Crustacea</taxon>
        <taxon>Multicrustacea</taxon>
        <taxon>Hexanauplia</taxon>
        <taxon>Copepoda</taxon>
        <taxon>Siphonostomatoida</taxon>
        <taxon>Caligidae</taxon>
        <taxon>Lepeophtheirus</taxon>
    </lineage>
</organism>
<evidence type="ECO:0000313" key="2">
    <source>
        <dbReference type="Proteomes" id="UP000675881"/>
    </source>
</evidence>
<dbReference type="OrthoDB" id="6351387at2759"/>
<proteinExistence type="predicted"/>
<dbReference type="PANTHER" id="PTHR45913">
    <property type="entry name" value="EPM2A-INTERACTING PROTEIN 1"/>
    <property type="match status" value="1"/>
</dbReference>
<name>A0A7R8CFT2_LEPSM</name>
<accession>A0A7R8CFT2</accession>
<dbReference type="AlphaFoldDB" id="A0A7R8CFT2"/>
<evidence type="ECO:0000313" key="1">
    <source>
        <dbReference type="EMBL" id="CAF2762814.1"/>
    </source>
</evidence>
<keyword evidence="2" id="KW-1185">Reference proteome</keyword>
<sequence length="156" mass="17776">MVRWAICEEISKKLNKIPSPNNTVQRYVSDISGVILQHVISEVTILKKSYAIQLDETTDVTNFAQLLVFVRYVGESGFKDNVLGKVWFQRQCLGSCSPFEFIQCLIYRFTVACKVLHDELSNVLLQVIKIVNNIKGSALNSKLFKLLYKDFGSDHI</sequence>
<reference evidence="1" key="1">
    <citation type="submission" date="2021-02" db="EMBL/GenBank/DDBJ databases">
        <authorList>
            <person name="Bekaert M."/>
        </authorList>
    </citation>
    <scope>NUCLEOTIDE SEQUENCE</scope>
    <source>
        <strain evidence="1">IoA-00</strain>
    </source>
</reference>